<organism evidence="3 4">
    <name type="scientific">Flavobacterium zepuense</name>
    <dbReference type="NCBI Taxonomy" id="2593302"/>
    <lineage>
        <taxon>Bacteria</taxon>
        <taxon>Pseudomonadati</taxon>
        <taxon>Bacteroidota</taxon>
        <taxon>Flavobacteriia</taxon>
        <taxon>Flavobacteriales</taxon>
        <taxon>Flavobacteriaceae</taxon>
        <taxon>Flavobacterium</taxon>
    </lineage>
</organism>
<gene>
    <name evidence="3" type="ORF">FMM05_15645</name>
</gene>
<feature type="domain" description="EamA" evidence="2">
    <location>
        <begin position="15"/>
        <end position="137"/>
    </location>
</feature>
<feature type="transmembrane region" description="Helical" evidence="1">
    <location>
        <begin position="92"/>
        <end position="112"/>
    </location>
</feature>
<feature type="transmembrane region" description="Helical" evidence="1">
    <location>
        <begin position="240"/>
        <end position="259"/>
    </location>
</feature>
<feature type="domain" description="EamA" evidence="2">
    <location>
        <begin position="175"/>
        <end position="313"/>
    </location>
</feature>
<dbReference type="Proteomes" id="UP000320643">
    <property type="component" value="Unassembled WGS sequence"/>
</dbReference>
<comment type="caution">
    <text evidence="3">The sequence shown here is derived from an EMBL/GenBank/DDBJ whole genome shotgun (WGS) entry which is preliminary data.</text>
</comment>
<keyword evidence="1" id="KW-0812">Transmembrane</keyword>
<keyword evidence="1" id="KW-0472">Membrane</keyword>
<reference evidence="3 4" key="1">
    <citation type="submission" date="2019-07" db="EMBL/GenBank/DDBJ databases">
        <title>Flavobacterium sp. nov., isolated from glacier ice.</title>
        <authorList>
            <person name="Liu Q."/>
            <person name="Xin Y.-H."/>
        </authorList>
    </citation>
    <scope>NUCLEOTIDE SEQUENCE [LARGE SCALE GENOMIC DNA]</scope>
    <source>
        <strain evidence="3 4">ZT4R6</strain>
    </source>
</reference>
<feature type="transmembrane region" description="Helical" evidence="1">
    <location>
        <begin position="12"/>
        <end position="31"/>
    </location>
</feature>
<dbReference type="SUPFAM" id="SSF103481">
    <property type="entry name" value="Multidrug resistance efflux transporter EmrE"/>
    <property type="match status" value="2"/>
</dbReference>
<feature type="transmembrane region" description="Helical" evidence="1">
    <location>
        <begin position="173"/>
        <end position="194"/>
    </location>
</feature>
<dbReference type="OrthoDB" id="9150437at2"/>
<dbReference type="PANTHER" id="PTHR22911:SF79">
    <property type="entry name" value="MOBA-LIKE NTP TRANSFERASE DOMAIN-CONTAINING PROTEIN"/>
    <property type="match status" value="1"/>
</dbReference>
<accession>A0A552UY24</accession>
<dbReference type="EMBL" id="VJVZ01000010">
    <property type="protein sequence ID" value="TRW23123.1"/>
    <property type="molecule type" value="Genomic_DNA"/>
</dbReference>
<dbReference type="AlphaFoldDB" id="A0A552UY24"/>
<proteinExistence type="predicted"/>
<dbReference type="PANTHER" id="PTHR22911">
    <property type="entry name" value="ACYL-MALONYL CONDENSING ENZYME-RELATED"/>
    <property type="match status" value="1"/>
</dbReference>
<evidence type="ECO:0000256" key="1">
    <source>
        <dbReference type="SAM" id="Phobius"/>
    </source>
</evidence>
<name>A0A552UY24_9FLAO</name>
<dbReference type="Pfam" id="PF00892">
    <property type="entry name" value="EamA"/>
    <property type="match status" value="2"/>
</dbReference>
<sequence length="324" mass="35867">MQGDKLKNYFHLHFIVFIWGFTAVLGKLITLSAMPLVWFRMCIGVALMLVYALIVKTPLKVSGKTLLQFIIAGLIIAVHWFTFFMAIKVSNISITLACMSTGAFFASLLETVFYGKKVVWYELLLALVVIAALSIIIYGEFFVAVLDAMATGPFSFSNMASVVHNTPSGTTHLVWGIVIALISASLSALFAIINAKFAKEHNPVTISLYELLGGIFFFSLYLLFTGEFTPAFFSLSGDDWLWLFILGSFCTAYAQIAAVKVMKFITPYTMMLTINLEPVYGIILALIVFKDNEKMGYTFYIGAAIILITVILNGIIKNRPQAAK</sequence>
<keyword evidence="4" id="KW-1185">Reference proteome</keyword>
<feature type="transmembrane region" description="Helical" evidence="1">
    <location>
        <begin position="124"/>
        <end position="146"/>
    </location>
</feature>
<feature type="transmembrane region" description="Helical" evidence="1">
    <location>
        <begin position="66"/>
        <end position="86"/>
    </location>
</feature>
<dbReference type="InterPro" id="IPR037185">
    <property type="entry name" value="EmrE-like"/>
</dbReference>
<dbReference type="RefSeq" id="WP_143374336.1">
    <property type="nucleotide sequence ID" value="NZ_VJVZ01000010.1"/>
</dbReference>
<feature type="transmembrane region" description="Helical" evidence="1">
    <location>
        <begin position="206"/>
        <end position="224"/>
    </location>
</feature>
<evidence type="ECO:0000259" key="2">
    <source>
        <dbReference type="Pfam" id="PF00892"/>
    </source>
</evidence>
<dbReference type="GO" id="GO:0016020">
    <property type="term" value="C:membrane"/>
    <property type="evidence" value="ECO:0007669"/>
    <property type="project" value="InterPro"/>
</dbReference>
<keyword evidence="1" id="KW-1133">Transmembrane helix</keyword>
<feature type="transmembrane region" description="Helical" evidence="1">
    <location>
        <begin position="271"/>
        <end position="289"/>
    </location>
</feature>
<dbReference type="InterPro" id="IPR000620">
    <property type="entry name" value="EamA_dom"/>
</dbReference>
<evidence type="ECO:0000313" key="3">
    <source>
        <dbReference type="EMBL" id="TRW23123.1"/>
    </source>
</evidence>
<feature type="transmembrane region" description="Helical" evidence="1">
    <location>
        <begin position="37"/>
        <end position="54"/>
    </location>
</feature>
<protein>
    <submittedName>
        <fullName evidence="3">DMT family transporter</fullName>
    </submittedName>
</protein>
<evidence type="ECO:0000313" key="4">
    <source>
        <dbReference type="Proteomes" id="UP000320643"/>
    </source>
</evidence>
<feature type="transmembrane region" description="Helical" evidence="1">
    <location>
        <begin position="295"/>
        <end position="316"/>
    </location>
</feature>